<protein>
    <submittedName>
        <fullName evidence="3">Type-F conjugative transfer system pilin assembly protein TraF</fullName>
    </submittedName>
</protein>
<evidence type="ECO:0000256" key="2">
    <source>
        <dbReference type="SAM" id="SignalP"/>
    </source>
</evidence>
<gene>
    <name evidence="3" type="primary">traF</name>
    <name evidence="3" type="ORF">CT690_23915</name>
</gene>
<evidence type="ECO:0000313" key="4">
    <source>
        <dbReference type="Proteomes" id="UP000248196"/>
    </source>
</evidence>
<dbReference type="NCBIfam" id="TIGR02739">
    <property type="entry name" value="TraF"/>
    <property type="match status" value="1"/>
</dbReference>
<dbReference type="Pfam" id="PF13728">
    <property type="entry name" value="TraF"/>
    <property type="match status" value="1"/>
</dbReference>
<evidence type="ECO:0000256" key="1">
    <source>
        <dbReference type="SAM" id="MobiDB-lite"/>
    </source>
</evidence>
<comment type="caution">
    <text evidence="3">The sequence shown here is derived from an EMBL/GenBank/DDBJ whole genome shotgun (WGS) entry which is preliminary data.</text>
</comment>
<keyword evidence="2" id="KW-0732">Signal</keyword>
<dbReference type="AlphaFoldDB" id="A0A318NWC5"/>
<name>A0A318NWC5_SERPL</name>
<dbReference type="EMBL" id="PESE01000011">
    <property type="protein sequence ID" value="PYD36595.1"/>
    <property type="molecule type" value="Genomic_DNA"/>
</dbReference>
<dbReference type="OrthoDB" id="5651797at2"/>
<sequence length="261" mass="29172">MTLRIIGMALLLISAVTHAEDMTSEAQPFTGWHWYNEPKETPKPKRKPAPAQQKQLIPDLNQMTPTEQAAVLKKLTMDAQVKAILYPSAENAATFLRWQKFWTDRASMFSQSFAAAQLQNPDLDYNLEHSHYNSTVPAQLAQDKAKQESAIQQLSQTFGMFFMYKGAEQLDSQMAAVVADFAKTRGLALIPISVDGVASPSLPGTMPNTGQVERMNVKYFPALFLIEPGKQTYKPLAYGFMTQDDLAKRFLNVATGFKPNF</sequence>
<accession>A0A318NWC5</accession>
<dbReference type="RefSeq" id="WP_004953823.1">
    <property type="nucleotide sequence ID" value="NZ_PESE01000011.1"/>
</dbReference>
<reference evidence="3 4" key="1">
    <citation type="submission" date="2017-11" db="EMBL/GenBank/DDBJ databases">
        <title>Genome sequence of the oocydin A producing rhizobacterium Serratia plymuthica 4Rx5.</title>
        <authorList>
            <person name="Matilla M.A."/>
            <person name="Udaondo Z."/>
            <person name="Salmond G.P.C."/>
        </authorList>
    </citation>
    <scope>NUCLEOTIDE SEQUENCE [LARGE SCALE GENOMIC DNA]</scope>
    <source>
        <strain evidence="3 4">4Rx5</strain>
    </source>
</reference>
<feature type="signal peptide" evidence="2">
    <location>
        <begin position="1"/>
        <end position="19"/>
    </location>
</feature>
<dbReference type="InterPro" id="IPR039555">
    <property type="entry name" value="TraF/TrbB"/>
</dbReference>
<dbReference type="NCBIfam" id="NF010257">
    <property type="entry name" value="PRK13703.1"/>
    <property type="match status" value="1"/>
</dbReference>
<dbReference type="Proteomes" id="UP000248196">
    <property type="component" value="Unassembled WGS sequence"/>
</dbReference>
<organism evidence="3 4">
    <name type="scientific">Serratia plymuthica</name>
    <dbReference type="NCBI Taxonomy" id="82996"/>
    <lineage>
        <taxon>Bacteria</taxon>
        <taxon>Pseudomonadati</taxon>
        <taxon>Pseudomonadota</taxon>
        <taxon>Gammaproteobacteria</taxon>
        <taxon>Enterobacterales</taxon>
        <taxon>Yersiniaceae</taxon>
        <taxon>Serratia</taxon>
    </lineage>
</organism>
<proteinExistence type="predicted"/>
<evidence type="ECO:0000313" key="3">
    <source>
        <dbReference type="EMBL" id="PYD36595.1"/>
    </source>
</evidence>
<feature type="chain" id="PRO_5016287420" evidence="2">
    <location>
        <begin position="20"/>
        <end position="261"/>
    </location>
</feature>
<dbReference type="InterPro" id="IPR014110">
    <property type="entry name" value="TraF"/>
</dbReference>
<feature type="region of interest" description="Disordered" evidence="1">
    <location>
        <begin position="30"/>
        <end position="56"/>
    </location>
</feature>